<protein>
    <submittedName>
        <fullName evidence="1">Uncharacterized protein</fullName>
    </submittedName>
</protein>
<dbReference type="EMBL" id="PTJA01000021">
    <property type="protein sequence ID" value="PPK75145.1"/>
    <property type="molecule type" value="Genomic_DNA"/>
</dbReference>
<keyword evidence="2" id="KW-1185">Reference proteome</keyword>
<proteinExistence type="predicted"/>
<accession>A0A2S6HCD0</accession>
<gene>
    <name evidence="1" type="ORF">BXY41_12151</name>
</gene>
<reference evidence="1 2" key="1">
    <citation type="submission" date="2018-02" db="EMBL/GenBank/DDBJ databases">
        <title>Genomic Encyclopedia of Archaeal and Bacterial Type Strains, Phase II (KMG-II): from individual species to whole genera.</title>
        <authorList>
            <person name="Goeker M."/>
        </authorList>
    </citation>
    <scope>NUCLEOTIDE SEQUENCE [LARGE SCALE GENOMIC DNA]</scope>
    <source>
        <strain evidence="1 2">DSM 3808</strain>
    </source>
</reference>
<sequence length="133" mass="16458">MLYFLYKHGKYRNIPVGDEIRETIILQKSFYRYLLKTEILQRVICCLFFMILKKKIQIFQYCLKLDLEKAEMIFILQFRLNTAKRARDTLYMERQKKRLFLKINLRLRYLEVLLCQIKLTKVFLLCTTWWSLQ</sequence>
<comment type="caution">
    <text evidence="1">The sequence shown here is derived from an EMBL/GenBank/DDBJ whole genome shotgun (WGS) entry which is preliminary data.</text>
</comment>
<evidence type="ECO:0000313" key="1">
    <source>
        <dbReference type="EMBL" id="PPK75145.1"/>
    </source>
</evidence>
<dbReference type="AlphaFoldDB" id="A0A2S6HCD0"/>
<dbReference type="Proteomes" id="UP000237749">
    <property type="component" value="Unassembled WGS sequence"/>
</dbReference>
<name>A0A2S6HCD0_9FIRM</name>
<organism evidence="1 2">
    <name type="scientific">Lacrimispora xylanisolvens</name>
    <dbReference type="NCBI Taxonomy" id="384636"/>
    <lineage>
        <taxon>Bacteria</taxon>
        <taxon>Bacillati</taxon>
        <taxon>Bacillota</taxon>
        <taxon>Clostridia</taxon>
        <taxon>Lachnospirales</taxon>
        <taxon>Lachnospiraceae</taxon>
        <taxon>Lacrimispora</taxon>
    </lineage>
</organism>
<evidence type="ECO:0000313" key="2">
    <source>
        <dbReference type="Proteomes" id="UP000237749"/>
    </source>
</evidence>